<dbReference type="InterPro" id="IPR036318">
    <property type="entry name" value="FAD-bd_PCMH-like_sf"/>
</dbReference>
<dbReference type="InterPro" id="IPR016167">
    <property type="entry name" value="FAD-bd_PCMH_sub1"/>
</dbReference>
<dbReference type="AlphaFoldDB" id="A0A0A0D5P5"/>
<dbReference type="InterPro" id="IPR016166">
    <property type="entry name" value="FAD-bd_PCMH"/>
</dbReference>
<organism evidence="5 6">
    <name type="scientific">Inquilinus limosus MP06</name>
    <dbReference type="NCBI Taxonomy" id="1398085"/>
    <lineage>
        <taxon>Bacteria</taxon>
        <taxon>Pseudomonadati</taxon>
        <taxon>Pseudomonadota</taxon>
        <taxon>Alphaproteobacteria</taxon>
        <taxon>Rhodospirillales</taxon>
        <taxon>Rhodospirillaceae</taxon>
        <taxon>Inquilinus</taxon>
    </lineage>
</organism>
<keyword evidence="3" id="KW-0560">Oxidoreductase</keyword>
<dbReference type="InterPro" id="IPR002346">
    <property type="entry name" value="Mopterin_DH_FAD-bd"/>
</dbReference>
<dbReference type="OrthoDB" id="9793944at2"/>
<evidence type="ECO:0000256" key="1">
    <source>
        <dbReference type="ARBA" id="ARBA00022630"/>
    </source>
</evidence>
<dbReference type="RefSeq" id="WP_034836522.1">
    <property type="nucleotide sequence ID" value="NZ_JANX01000127.1"/>
</dbReference>
<dbReference type="EMBL" id="JANX01000127">
    <property type="protein sequence ID" value="KGM34026.1"/>
    <property type="molecule type" value="Genomic_DNA"/>
</dbReference>
<reference evidence="5 6" key="1">
    <citation type="submission" date="2014-01" db="EMBL/GenBank/DDBJ databases">
        <title>Genome sequence determination for a cystic fibrosis isolate, Inquilinus limosus.</title>
        <authorList>
            <person name="Pino M."/>
            <person name="Di Conza J."/>
            <person name="Gutkind G."/>
        </authorList>
    </citation>
    <scope>NUCLEOTIDE SEQUENCE [LARGE SCALE GENOMIC DNA]</scope>
    <source>
        <strain evidence="5 6">MP06</strain>
    </source>
</reference>
<comment type="caution">
    <text evidence="5">The sequence shown here is derived from an EMBL/GenBank/DDBJ whole genome shotgun (WGS) entry which is preliminary data.</text>
</comment>
<dbReference type="InterPro" id="IPR051312">
    <property type="entry name" value="Diverse_Substr_Oxidored"/>
</dbReference>
<evidence type="ECO:0000313" key="5">
    <source>
        <dbReference type="EMBL" id="KGM34026.1"/>
    </source>
</evidence>
<dbReference type="FunFam" id="3.30.465.10:FF:000017">
    <property type="entry name" value="Xanthine dehydrogenase, FAD binding subunit"/>
    <property type="match status" value="1"/>
</dbReference>
<dbReference type="SUPFAM" id="SSF56176">
    <property type="entry name" value="FAD-binding/transporter-associated domain-like"/>
    <property type="match status" value="1"/>
</dbReference>
<name>A0A0A0D5P5_9PROT</name>
<dbReference type="SUPFAM" id="SSF55447">
    <property type="entry name" value="CO dehydrogenase flavoprotein C-terminal domain-like"/>
    <property type="match status" value="1"/>
</dbReference>
<dbReference type="PROSITE" id="PS51387">
    <property type="entry name" value="FAD_PCMH"/>
    <property type="match status" value="1"/>
</dbReference>
<keyword evidence="1" id="KW-0285">Flavoprotein</keyword>
<dbReference type="Gene3D" id="3.30.390.50">
    <property type="entry name" value="CO dehydrogenase flavoprotein, C-terminal domain"/>
    <property type="match status" value="1"/>
</dbReference>
<dbReference type="SMART" id="SM01092">
    <property type="entry name" value="CO_deh_flav_C"/>
    <property type="match status" value="1"/>
</dbReference>
<sequence>MYAFNYQKASSAADAVAKLGAASDGKFLAGGMTLIPTLKQRLAQPSDLVDLGGAAELKGIKEENGGLTIGAMTTHATVASSDVVRRVIPALAALAGDIGDAQVRNRGTIGGSVANNDPSADYPSAVLALGATVRTTKREIAADDYFQGLFTTALEEDELITAIHFPKPEKAAYVKFDNPASRYAMVGVFVARTAGGIRVAVTGAGSDGVFRWAEAEQALAGNFSAAALDGLSVDPGGMNGDIHGSAEYRAHLVKVMAKRAVQAAS</sequence>
<dbReference type="GO" id="GO:0071949">
    <property type="term" value="F:FAD binding"/>
    <property type="evidence" value="ECO:0007669"/>
    <property type="project" value="InterPro"/>
</dbReference>
<dbReference type="InterPro" id="IPR016169">
    <property type="entry name" value="FAD-bd_PCMH_sub2"/>
</dbReference>
<dbReference type="InterPro" id="IPR005107">
    <property type="entry name" value="CO_DH_flav_C"/>
</dbReference>
<feature type="domain" description="FAD-binding PCMH-type" evidence="4">
    <location>
        <begin position="1"/>
        <end position="170"/>
    </location>
</feature>
<proteinExistence type="predicted"/>
<dbReference type="GO" id="GO:0016491">
    <property type="term" value="F:oxidoreductase activity"/>
    <property type="evidence" value="ECO:0007669"/>
    <property type="project" value="UniProtKB-KW"/>
</dbReference>
<evidence type="ECO:0000256" key="3">
    <source>
        <dbReference type="ARBA" id="ARBA00023002"/>
    </source>
</evidence>
<dbReference type="PANTHER" id="PTHR42659:SF2">
    <property type="entry name" value="XANTHINE DEHYDROGENASE SUBUNIT C-RELATED"/>
    <property type="match status" value="1"/>
</dbReference>
<dbReference type="PANTHER" id="PTHR42659">
    <property type="entry name" value="XANTHINE DEHYDROGENASE SUBUNIT C-RELATED"/>
    <property type="match status" value="1"/>
</dbReference>
<accession>A0A0A0D5P5</accession>
<keyword evidence="2" id="KW-0274">FAD</keyword>
<evidence type="ECO:0000259" key="4">
    <source>
        <dbReference type="PROSITE" id="PS51387"/>
    </source>
</evidence>
<dbReference type="Proteomes" id="UP000029995">
    <property type="component" value="Unassembled WGS sequence"/>
</dbReference>
<dbReference type="Gene3D" id="3.30.465.10">
    <property type="match status" value="1"/>
</dbReference>
<evidence type="ECO:0000313" key="6">
    <source>
        <dbReference type="Proteomes" id="UP000029995"/>
    </source>
</evidence>
<protein>
    <submittedName>
        <fullName evidence="5">Carbon monoxide dehydrogenase</fullName>
    </submittedName>
</protein>
<dbReference type="InterPro" id="IPR036683">
    <property type="entry name" value="CO_DH_flav_C_dom_sf"/>
</dbReference>
<dbReference type="Pfam" id="PF00941">
    <property type="entry name" value="FAD_binding_5"/>
    <property type="match status" value="1"/>
</dbReference>
<gene>
    <name evidence="5" type="ORF">P409_12505</name>
</gene>
<evidence type="ECO:0000256" key="2">
    <source>
        <dbReference type="ARBA" id="ARBA00022827"/>
    </source>
</evidence>
<dbReference type="Gene3D" id="3.30.43.10">
    <property type="entry name" value="Uridine Diphospho-n-acetylenolpyruvylglucosamine Reductase, domain 2"/>
    <property type="match status" value="1"/>
</dbReference>